<organism evidence="2 3">
    <name type="scientific">Streptococcus pluranimalium</name>
    <dbReference type="NCBI Taxonomy" id="82348"/>
    <lineage>
        <taxon>Bacteria</taxon>
        <taxon>Bacillati</taxon>
        <taxon>Bacillota</taxon>
        <taxon>Bacilli</taxon>
        <taxon>Lactobacillales</taxon>
        <taxon>Streptococcaceae</taxon>
        <taxon>Streptococcus</taxon>
    </lineage>
</organism>
<evidence type="ECO:0000313" key="3">
    <source>
        <dbReference type="Proteomes" id="UP000238956"/>
    </source>
</evidence>
<proteinExistence type="predicted"/>
<keyword evidence="1" id="KW-0472">Membrane</keyword>
<dbReference type="EMBL" id="CP025536">
    <property type="protein sequence ID" value="AUW96708.1"/>
    <property type="molecule type" value="Genomic_DNA"/>
</dbReference>
<evidence type="ECO:0000256" key="1">
    <source>
        <dbReference type="SAM" id="Phobius"/>
    </source>
</evidence>
<dbReference type="GeneID" id="98393478"/>
<feature type="transmembrane region" description="Helical" evidence="1">
    <location>
        <begin position="114"/>
        <end position="134"/>
    </location>
</feature>
<dbReference type="KEGG" id="splr:C0J00_06080"/>
<dbReference type="OrthoDB" id="9781459at2"/>
<dbReference type="RefSeq" id="WP_104968035.1">
    <property type="nucleotide sequence ID" value="NZ_CP025536.1"/>
</dbReference>
<reference evidence="2 3" key="1">
    <citation type="submission" date="2017-12" db="EMBL/GenBank/DDBJ databases">
        <authorList>
            <person name="Hurst M.R.H."/>
        </authorList>
    </citation>
    <scope>NUCLEOTIDE SEQUENCE [LARGE SCALE GENOMIC DNA]</scope>
    <source>
        <strain evidence="2 3">TH11417</strain>
    </source>
</reference>
<evidence type="ECO:0008006" key="4">
    <source>
        <dbReference type="Google" id="ProtNLM"/>
    </source>
</evidence>
<keyword evidence="1" id="KW-1133">Transmembrane helix</keyword>
<dbReference type="InterPro" id="IPR011733">
    <property type="entry name" value="CHP02185_IM"/>
</dbReference>
<dbReference type="Proteomes" id="UP000238956">
    <property type="component" value="Chromosome"/>
</dbReference>
<keyword evidence="3" id="KW-1185">Reference proteome</keyword>
<protein>
    <recommendedName>
        <fullName evidence="4">Trep_Strep domain-containing protein</fullName>
    </recommendedName>
</protein>
<gene>
    <name evidence="2" type="ORF">C0J00_06080</name>
</gene>
<accession>A0A2L0D4F7</accession>
<feature type="transmembrane region" description="Helical" evidence="1">
    <location>
        <begin position="39"/>
        <end position="55"/>
    </location>
</feature>
<dbReference type="AlphaFoldDB" id="A0A2L0D4F7"/>
<dbReference type="Pfam" id="PF09605">
    <property type="entry name" value="Trep_Strep"/>
    <property type="match status" value="1"/>
</dbReference>
<feature type="transmembrane region" description="Helical" evidence="1">
    <location>
        <begin position="12"/>
        <end position="33"/>
    </location>
</feature>
<dbReference type="NCBIfam" id="TIGR02185">
    <property type="entry name" value="Trep_Strep"/>
    <property type="match status" value="1"/>
</dbReference>
<sequence>MSKQSFFAIKRTLIAALLYFACLGIGVLLNLIFDRNGNMFYAPAFSAVFSGILYFQYLLKKSFFGLISLTSVIVSLFFLFSGHFWATILPYWGFALLADLLAKSGHYKEDIKNKLSFILFSLTTTGPILFMWLAPKAYQEMLLERGKDMAYITRVMVEPDLKVVLFFFGLTLLGALLGIILGQRIPFNKSSKKF</sequence>
<evidence type="ECO:0000313" key="2">
    <source>
        <dbReference type="EMBL" id="AUW96708.1"/>
    </source>
</evidence>
<feature type="transmembrane region" description="Helical" evidence="1">
    <location>
        <begin position="163"/>
        <end position="182"/>
    </location>
</feature>
<keyword evidence="1" id="KW-0812">Transmembrane</keyword>
<name>A0A2L0D4F7_9STRE</name>
<feature type="transmembrane region" description="Helical" evidence="1">
    <location>
        <begin position="62"/>
        <end position="78"/>
    </location>
</feature>
<reference evidence="2 3" key="2">
    <citation type="submission" date="2018-02" db="EMBL/GenBank/DDBJ databases">
        <title>Whole genome sequencing analysis of Streptococcus pluranimalium isolated from cattle infected mastitis in China.</title>
        <authorList>
            <person name="Zhang J.-R."/>
            <person name="Hu G.-Z."/>
        </authorList>
    </citation>
    <scope>NUCLEOTIDE SEQUENCE [LARGE SCALE GENOMIC DNA]</scope>
    <source>
        <strain evidence="2 3">TH11417</strain>
    </source>
</reference>